<dbReference type="Proteomes" id="UP001567538">
    <property type="component" value="Unassembled WGS sequence"/>
</dbReference>
<evidence type="ECO:0000256" key="1">
    <source>
        <dbReference type="SAM" id="MobiDB-lite"/>
    </source>
</evidence>
<organism evidence="2 3">
    <name type="scientific">Salvia divinorum</name>
    <name type="common">Maria pastora</name>
    <name type="synonym">Diviner's sage</name>
    <dbReference type="NCBI Taxonomy" id="28513"/>
    <lineage>
        <taxon>Eukaryota</taxon>
        <taxon>Viridiplantae</taxon>
        <taxon>Streptophyta</taxon>
        <taxon>Embryophyta</taxon>
        <taxon>Tracheophyta</taxon>
        <taxon>Spermatophyta</taxon>
        <taxon>Magnoliopsida</taxon>
        <taxon>eudicotyledons</taxon>
        <taxon>Gunneridae</taxon>
        <taxon>Pentapetalae</taxon>
        <taxon>asterids</taxon>
        <taxon>lamiids</taxon>
        <taxon>Lamiales</taxon>
        <taxon>Lamiaceae</taxon>
        <taxon>Nepetoideae</taxon>
        <taxon>Mentheae</taxon>
        <taxon>Salviinae</taxon>
        <taxon>Salvia</taxon>
        <taxon>Salvia subgen. Calosphace</taxon>
    </lineage>
</organism>
<protein>
    <submittedName>
        <fullName evidence="2">Uncharacterized protein</fullName>
    </submittedName>
</protein>
<accession>A0ABD1IEC7</accession>
<name>A0ABD1IEC7_SALDI</name>
<evidence type="ECO:0000313" key="3">
    <source>
        <dbReference type="Proteomes" id="UP001567538"/>
    </source>
</evidence>
<feature type="compositionally biased region" description="Acidic residues" evidence="1">
    <location>
        <begin position="42"/>
        <end position="67"/>
    </location>
</feature>
<dbReference type="AlphaFoldDB" id="A0ABD1IEC7"/>
<reference evidence="2 3" key="1">
    <citation type="submission" date="2024-06" db="EMBL/GenBank/DDBJ databases">
        <title>A chromosome level genome sequence of Diviner's sage (Salvia divinorum).</title>
        <authorList>
            <person name="Ford S.A."/>
            <person name="Ro D.-K."/>
            <person name="Ness R.W."/>
            <person name="Phillips M.A."/>
        </authorList>
    </citation>
    <scope>NUCLEOTIDE SEQUENCE [LARGE SCALE GENOMIC DNA]</scope>
    <source>
        <strain evidence="2">SAF-2024a</strain>
        <tissue evidence="2">Leaf</tissue>
    </source>
</reference>
<sequence>MSTPDFSPKSQLISSNAYLPSLIQFGVARSYTTKGDRHNDADSDGTEESADEIDFDNLESFNESEIDDKDRYEDSYDNTNAK</sequence>
<proteinExistence type="predicted"/>
<dbReference type="EMBL" id="JBEAFC010000002">
    <property type="protein sequence ID" value="KAL1567060.1"/>
    <property type="molecule type" value="Genomic_DNA"/>
</dbReference>
<feature type="region of interest" description="Disordered" evidence="1">
    <location>
        <begin position="33"/>
        <end position="82"/>
    </location>
</feature>
<evidence type="ECO:0000313" key="2">
    <source>
        <dbReference type="EMBL" id="KAL1567060.1"/>
    </source>
</evidence>
<gene>
    <name evidence="2" type="ORF">AAHA92_02584</name>
</gene>
<keyword evidence="3" id="KW-1185">Reference proteome</keyword>
<comment type="caution">
    <text evidence="2">The sequence shown here is derived from an EMBL/GenBank/DDBJ whole genome shotgun (WGS) entry which is preliminary data.</text>
</comment>